<evidence type="ECO:0000313" key="6">
    <source>
        <dbReference type="EMBL" id="ADP34834.1"/>
    </source>
</evidence>
<dbReference type="InterPro" id="IPR029442">
    <property type="entry name" value="GyrI-like"/>
</dbReference>
<dbReference type="RefSeq" id="WP_003327893.1">
    <property type="nucleotide sequence ID" value="NC_014639.1"/>
</dbReference>
<organism evidence="6 7">
    <name type="scientific">Bacillus atrophaeus (strain 1942)</name>
    <dbReference type="NCBI Taxonomy" id="720555"/>
    <lineage>
        <taxon>Bacteria</taxon>
        <taxon>Bacillati</taxon>
        <taxon>Bacillota</taxon>
        <taxon>Bacilli</taxon>
        <taxon>Bacillales</taxon>
        <taxon>Bacillaceae</taxon>
        <taxon>Bacillus</taxon>
    </lineage>
</organism>
<dbReference type="Pfam" id="PF13411">
    <property type="entry name" value="MerR_1"/>
    <property type="match status" value="1"/>
</dbReference>
<dbReference type="EMBL" id="CP002207">
    <property type="protein sequence ID" value="ADP34834.1"/>
    <property type="molecule type" value="Genomic_DNA"/>
</dbReference>
<protein>
    <submittedName>
        <fullName evidence="6">Probable transcriptional regulator</fullName>
    </submittedName>
</protein>
<dbReference type="InterPro" id="IPR011256">
    <property type="entry name" value="Reg_factor_effector_dom_sf"/>
</dbReference>
<dbReference type="CDD" id="cd01107">
    <property type="entry name" value="HTH_BmrR"/>
    <property type="match status" value="1"/>
</dbReference>
<dbReference type="InterPro" id="IPR009061">
    <property type="entry name" value="DNA-bd_dom_put_sf"/>
</dbReference>
<dbReference type="SUPFAM" id="SSF55136">
    <property type="entry name" value="Probable bacterial effector-binding domain"/>
    <property type="match status" value="1"/>
</dbReference>
<dbReference type="SUPFAM" id="SSF46955">
    <property type="entry name" value="Putative DNA-binding domain"/>
    <property type="match status" value="1"/>
</dbReference>
<proteinExistence type="predicted"/>
<evidence type="ECO:0000256" key="3">
    <source>
        <dbReference type="ARBA" id="ARBA00023125"/>
    </source>
</evidence>
<evidence type="ECO:0000313" key="7">
    <source>
        <dbReference type="Proteomes" id="UP000006867"/>
    </source>
</evidence>
<dbReference type="InterPro" id="IPR000551">
    <property type="entry name" value="MerR-type_HTH_dom"/>
</dbReference>
<keyword evidence="1" id="KW-0678">Repressor</keyword>
<reference evidence="6 7" key="1">
    <citation type="journal article" date="2011" name="Front. Microbiol.">
        <title>Genomic signatures of strain selection and enhancement in Bacillus atrophaeus var. globigii, a historical biowarfare simulant.</title>
        <authorList>
            <person name="Gibbons H.S."/>
            <person name="Broomall S.M."/>
            <person name="McNew L.A."/>
            <person name="Daligault H."/>
            <person name="Chapman C."/>
            <person name="Bruce D."/>
            <person name="Karavis M."/>
            <person name="Krepps M."/>
            <person name="McGregor P.A."/>
            <person name="Hong C."/>
            <person name="Park K.H."/>
            <person name="Akmal A."/>
            <person name="Feldman A."/>
            <person name="Lin J.S."/>
            <person name="Chang W.E."/>
            <person name="Higgs B.W."/>
            <person name="Demirev P."/>
            <person name="Lindquist J."/>
            <person name="Liem A."/>
            <person name="Fochler E."/>
            <person name="Read T.D."/>
            <person name="Tapia R."/>
            <person name="Johnson S."/>
            <person name="Bishop-Lilly K.A."/>
            <person name="Detter C."/>
            <person name="Han C."/>
            <person name="Sozhamannan S."/>
            <person name="Rosenzweig C.N."/>
            <person name="Skowronski E.W."/>
        </authorList>
    </citation>
    <scope>NUCLEOTIDE SEQUENCE [LARGE SCALE GENOMIC DNA]</scope>
    <source>
        <strain evidence="6 7">1942</strain>
    </source>
</reference>
<dbReference type="Proteomes" id="UP000006867">
    <property type="component" value="Chromosome"/>
</dbReference>
<keyword evidence="7" id="KW-1185">Reference proteome</keyword>
<gene>
    <name evidence="6" type="ordered locus">BATR1942_19595</name>
</gene>
<dbReference type="SMART" id="SM00422">
    <property type="entry name" value="HTH_MERR"/>
    <property type="match status" value="1"/>
</dbReference>
<dbReference type="InterPro" id="IPR010499">
    <property type="entry name" value="AraC_E-bd"/>
</dbReference>
<dbReference type="PANTHER" id="PTHR30204:SF69">
    <property type="entry name" value="MERR-FAMILY TRANSCRIPTIONAL REGULATOR"/>
    <property type="match status" value="1"/>
</dbReference>
<dbReference type="Gene3D" id="3.20.80.10">
    <property type="entry name" value="Regulatory factor, effector binding domain"/>
    <property type="match status" value="1"/>
</dbReference>
<name>A0ABM5M3V4_BACA1</name>
<dbReference type="PANTHER" id="PTHR30204">
    <property type="entry name" value="REDOX-CYCLING DRUG-SENSING TRANSCRIPTIONAL ACTIVATOR SOXR"/>
    <property type="match status" value="1"/>
</dbReference>
<feature type="domain" description="HTH merR-type" evidence="5">
    <location>
        <begin position="1"/>
        <end position="71"/>
    </location>
</feature>
<evidence type="ECO:0000256" key="4">
    <source>
        <dbReference type="ARBA" id="ARBA00023163"/>
    </source>
</evidence>
<keyword evidence="3" id="KW-0238">DNA-binding</keyword>
<dbReference type="SMART" id="SM00871">
    <property type="entry name" value="AraC_E_bind"/>
    <property type="match status" value="1"/>
</dbReference>
<keyword evidence="2" id="KW-0805">Transcription regulation</keyword>
<keyword evidence="4" id="KW-0804">Transcription</keyword>
<dbReference type="Gene3D" id="1.10.1660.10">
    <property type="match status" value="1"/>
</dbReference>
<dbReference type="PROSITE" id="PS50937">
    <property type="entry name" value="HTH_MERR_2"/>
    <property type="match status" value="1"/>
</dbReference>
<dbReference type="Pfam" id="PF06445">
    <property type="entry name" value="GyrI-like"/>
    <property type="match status" value="1"/>
</dbReference>
<evidence type="ECO:0000259" key="5">
    <source>
        <dbReference type="PROSITE" id="PS50937"/>
    </source>
</evidence>
<sequence length="283" mass="32896">MLSIGEFSKICKVSTKTLRYYDEIGLIHPEDINPENGYRYYSIRQLRKMLLINRLKSYHFSLEEIKNILDVEEDQAEEKLGSALHRKRKEVQEKINAYEYTLTQLNHDILRAEKGKPMMSWLDDIEVVLSETQPINILYIRQMMSSDDYTLGYEKYFSRLYERIAVDKLTLLGTPMTIYHSPEYNPAGNDTEFAIPIEETVKGTRDLPGGLCAKSVLKGPYAELTSVYAKLREWVENEGYELAQSPYEVYVTDHLHAAVSEDIVTEVYFPIKKKERGAYHAKQ</sequence>
<evidence type="ECO:0000256" key="1">
    <source>
        <dbReference type="ARBA" id="ARBA00022491"/>
    </source>
</evidence>
<dbReference type="InterPro" id="IPR047057">
    <property type="entry name" value="MerR_fam"/>
</dbReference>
<accession>A0ABM5M3V4</accession>
<evidence type="ECO:0000256" key="2">
    <source>
        <dbReference type="ARBA" id="ARBA00023015"/>
    </source>
</evidence>